<gene>
    <name evidence="3" type="ORF">ACFQ27_17275</name>
</gene>
<keyword evidence="2" id="KW-1133">Transmembrane helix</keyword>
<accession>A0ABW3T604</accession>
<evidence type="ECO:0000256" key="1">
    <source>
        <dbReference type="SAM" id="MobiDB-lite"/>
    </source>
</evidence>
<organism evidence="3 4">
    <name type="scientific">Phenylobacterium conjunctum</name>
    <dbReference type="NCBI Taxonomy" id="1298959"/>
    <lineage>
        <taxon>Bacteria</taxon>
        <taxon>Pseudomonadati</taxon>
        <taxon>Pseudomonadota</taxon>
        <taxon>Alphaproteobacteria</taxon>
        <taxon>Caulobacterales</taxon>
        <taxon>Caulobacteraceae</taxon>
        <taxon>Phenylobacterium</taxon>
    </lineage>
</organism>
<dbReference type="RefSeq" id="WP_374346000.1">
    <property type="nucleotide sequence ID" value="NZ_JBHTLQ010000053.1"/>
</dbReference>
<feature type="transmembrane region" description="Helical" evidence="2">
    <location>
        <begin position="24"/>
        <end position="43"/>
    </location>
</feature>
<keyword evidence="4" id="KW-1185">Reference proteome</keyword>
<comment type="caution">
    <text evidence="3">The sequence shown here is derived from an EMBL/GenBank/DDBJ whole genome shotgun (WGS) entry which is preliminary data.</text>
</comment>
<proteinExistence type="predicted"/>
<sequence length="63" mass="6479">MTPSFDAAYGAGLGASRSPRRRRAAAIFAVLSIAAAGALIGRLSHEIDSPRMVTGGPFAYFPG</sequence>
<name>A0ABW3T604_9CAUL</name>
<keyword evidence="2" id="KW-0812">Transmembrane</keyword>
<feature type="region of interest" description="Disordered" evidence="1">
    <location>
        <begin position="1"/>
        <end position="20"/>
    </location>
</feature>
<evidence type="ECO:0000313" key="3">
    <source>
        <dbReference type="EMBL" id="MFD1192343.1"/>
    </source>
</evidence>
<dbReference type="EMBL" id="JBHTLQ010000053">
    <property type="protein sequence ID" value="MFD1192343.1"/>
    <property type="molecule type" value="Genomic_DNA"/>
</dbReference>
<reference evidence="4" key="1">
    <citation type="journal article" date="2019" name="Int. J. Syst. Evol. Microbiol.">
        <title>The Global Catalogue of Microorganisms (GCM) 10K type strain sequencing project: providing services to taxonomists for standard genome sequencing and annotation.</title>
        <authorList>
            <consortium name="The Broad Institute Genomics Platform"/>
            <consortium name="The Broad Institute Genome Sequencing Center for Infectious Disease"/>
            <person name="Wu L."/>
            <person name="Ma J."/>
        </authorList>
    </citation>
    <scope>NUCLEOTIDE SEQUENCE [LARGE SCALE GENOMIC DNA]</scope>
    <source>
        <strain evidence="4">CCUG 55074</strain>
    </source>
</reference>
<evidence type="ECO:0000313" key="4">
    <source>
        <dbReference type="Proteomes" id="UP001597216"/>
    </source>
</evidence>
<dbReference type="Proteomes" id="UP001597216">
    <property type="component" value="Unassembled WGS sequence"/>
</dbReference>
<evidence type="ECO:0000256" key="2">
    <source>
        <dbReference type="SAM" id="Phobius"/>
    </source>
</evidence>
<keyword evidence="2" id="KW-0472">Membrane</keyword>
<protein>
    <submittedName>
        <fullName evidence="3">Uncharacterized protein</fullName>
    </submittedName>
</protein>